<dbReference type="Pfam" id="PF14759">
    <property type="entry name" value="Reductase_C"/>
    <property type="match status" value="1"/>
</dbReference>
<accession>A0ABS9TBU8</accession>
<feature type="domain" description="FAD/NAD(P)-binding" evidence="5">
    <location>
        <begin position="26"/>
        <end position="328"/>
    </location>
</feature>
<dbReference type="InterPro" id="IPR050446">
    <property type="entry name" value="FAD-oxidoreductase/Apoptosis"/>
</dbReference>
<dbReference type="InterPro" id="IPR028202">
    <property type="entry name" value="Reductase_C"/>
</dbReference>
<dbReference type="PANTHER" id="PTHR43557">
    <property type="entry name" value="APOPTOSIS-INDUCING FACTOR 1"/>
    <property type="match status" value="1"/>
</dbReference>
<dbReference type="SUPFAM" id="SSF51905">
    <property type="entry name" value="FAD/NAD(P)-binding domain"/>
    <property type="match status" value="1"/>
</dbReference>
<keyword evidence="4" id="KW-0560">Oxidoreductase</keyword>
<dbReference type="PRINTS" id="PR00411">
    <property type="entry name" value="PNDRDTASEI"/>
</dbReference>
<dbReference type="Proteomes" id="UP001299970">
    <property type="component" value="Unassembled WGS sequence"/>
</dbReference>
<evidence type="ECO:0000256" key="1">
    <source>
        <dbReference type="ARBA" id="ARBA00001974"/>
    </source>
</evidence>
<dbReference type="PANTHER" id="PTHR43557:SF2">
    <property type="entry name" value="RIESKE DOMAIN-CONTAINING PROTEIN-RELATED"/>
    <property type="match status" value="1"/>
</dbReference>
<dbReference type="Gene3D" id="3.30.390.30">
    <property type="match status" value="1"/>
</dbReference>
<dbReference type="Pfam" id="PF07992">
    <property type="entry name" value="Pyr_redox_2"/>
    <property type="match status" value="1"/>
</dbReference>
<sequence length="439" mass="45854">MSRGELNAVHAPAVLRPRSTVNAGTLIIGASQAGLQLAVTLRGRGDTAPITLVGDEPHAPYQRPPLSKEYLAGDADHGSVALRTPAWYAETGITLISGEQVTDLALSPGSHPGGAAITAAGRQLTFDRLALTVGAGARRLDVPGADLGGICYLRDLDDATRLRSQLADASRVVVVGGGFIGLEAAAAARNQGKTVTVVEAAERLMWRNVAPVVSEFYRQAHERRGTHVQLSATVTAFTGEGGRVRGVVLADGTELQADVVVVGIGVVPRTELAERIGLECDGGIVVDAHARTSVPFVVAAGDCTARPHPLTGEGRVRLESVQNAQAQAAVAAATLLGSIEDPRSVPWFWSNQGDLRLQIAGLSFGYDTVVVRGTPDSERFSVLYYEDDRLLAVDAVNSPVDYMVVRKALDRGTTIDADKAADAAIPLKSLLGAGTEAAA</sequence>
<keyword evidence="8" id="KW-1185">Reference proteome</keyword>
<evidence type="ECO:0000259" key="5">
    <source>
        <dbReference type="Pfam" id="PF07992"/>
    </source>
</evidence>
<dbReference type="SUPFAM" id="SSF55424">
    <property type="entry name" value="FAD/NAD-linked reductases, dimerisation (C-terminal) domain"/>
    <property type="match status" value="1"/>
</dbReference>
<feature type="domain" description="Reductase C-terminal" evidence="6">
    <location>
        <begin position="347"/>
        <end position="431"/>
    </location>
</feature>
<comment type="caution">
    <text evidence="7">The sequence shown here is derived from an EMBL/GenBank/DDBJ whole genome shotgun (WGS) entry which is preliminary data.</text>
</comment>
<dbReference type="RefSeq" id="WP_241036065.1">
    <property type="nucleotide sequence ID" value="NZ_JAKXMK010000008.1"/>
</dbReference>
<evidence type="ECO:0000259" key="6">
    <source>
        <dbReference type="Pfam" id="PF14759"/>
    </source>
</evidence>
<evidence type="ECO:0000256" key="4">
    <source>
        <dbReference type="ARBA" id="ARBA00023002"/>
    </source>
</evidence>
<reference evidence="7 8" key="1">
    <citation type="submission" date="2022-03" db="EMBL/GenBank/DDBJ databases">
        <title>Pseudonocardia alaer sp. nov., a novel actinomycete isolated from reed forest soil.</title>
        <authorList>
            <person name="Wang L."/>
        </authorList>
    </citation>
    <scope>NUCLEOTIDE SEQUENCE [LARGE SCALE GENOMIC DNA]</scope>
    <source>
        <strain evidence="7 8">Y-16303</strain>
    </source>
</reference>
<organism evidence="7 8">
    <name type="scientific">Pseudonocardia alaniniphila</name>
    <dbReference type="NCBI Taxonomy" id="75291"/>
    <lineage>
        <taxon>Bacteria</taxon>
        <taxon>Bacillati</taxon>
        <taxon>Actinomycetota</taxon>
        <taxon>Actinomycetes</taxon>
        <taxon>Pseudonocardiales</taxon>
        <taxon>Pseudonocardiaceae</taxon>
        <taxon>Pseudonocardia</taxon>
    </lineage>
</organism>
<evidence type="ECO:0000313" key="7">
    <source>
        <dbReference type="EMBL" id="MCH6166030.1"/>
    </source>
</evidence>
<dbReference type="PRINTS" id="PR00368">
    <property type="entry name" value="FADPNR"/>
</dbReference>
<dbReference type="Gene3D" id="3.50.50.60">
    <property type="entry name" value="FAD/NAD(P)-binding domain"/>
    <property type="match status" value="2"/>
</dbReference>
<proteinExistence type="predicted"/>
<evidence type="ECO:0000256" key="2">
    <source>
        <dbReference type="ARBA" id="ARBA00022630"/>
    </source>
</evidence>
<dbReference type="EMBL" id="JAKXMK010000008">
    <property type="protein sequence ID" value="MCH6166030.1"/>
    <property type="molecule type" value="Genomic_DNA"/>
</dbReference>
<dbReference type="InterPro" id="IPR036188">
    <property type="entry name" value="FAD/NAD-bd_sf"/>
</dbReference>
<protein>
    <submittedName>
        <fullName evidence="7">FAD-dependent oxidoreductase</fullName>
    </submittedName>
</protein>
<comment type="cofactor">
    <cofactor evidence="1">
        <name>FAD</name>
        <dbReference type="ChEBI" id="CHEBI:57692"/>
    </cofactor>
</comment>
<keyword evidence="2" id="KW-0285">Flavoprotein</keyword>
<evidence type="ECO:0000256" key="3">
    <source>
        <dbReference type="ARBA" id="ARBA00022827"/>
    </source>
</evidence>
<dbReference type="InterPro" id="IPR023753">
    <property type="entry name" value="FAD/NAD-binding_dom"/>
</dbReference>
<dbReference type="InterPro" id="IPR016156">
    <property type="entry name" value="FAD/NAD-linked_Rdtase_dimer_sf"/>
</dbReference>
<evidence type="ECO:0000313" key="8">
    <source>
        <dbReference type="Proteomes" id="UP001299970"/>
    </source>
</evidence>
<keyword evidence="3" id="KW-0274">FAD</keyword>
<name>A0ABS9TBU8_9PSEU</name>
<gene>
    <name evidence="7" type="ORF">MMF94_10090</name>
</gene>